<evidence type="ECO:0000313" key="3">
    <source>
        <dbReference type="Proteomes" id="UP001222434"/>
    </source>
</evidence>
<keyword evidence="1" id="KW-0812">Transmembrane</keyword>
<accession>A0AAJ1JEJ0</accession>
<proteinExistence type="predicted"/>
<keyword evidence="1" id="KW-1133">Transmembrane helix</keyword>
<sequence length="82" mass="9698">DFFDLAINQIAKTGLSSLQVIYYFESLFRMVEFDVVMVGDVFLLSFIFVYPLILSKKFRWNKDIVNIYRFKSLQLKNIIDGC</sequence>
<dbReference type="RefSeq" id="WP_274714114.1">
    <property type="nucleotide sequence ID" value="NZ_JAILSO010000272.1"/>
</dbReference>
<feature type="non-terminal residue" evidence="2">
    <location>
        <position position="1"/>
    </location>
</feature>
<comment type="caution">
    <text evidence="2">The sequence shown here is derived from an EMBL/GenBank/DDBJ whole genome shotgun (WGS) entry which is preliminary data.</text>
</comment>
<evidence type="ECO:0000313" key="2">
    <source>
        <dbReference type="EMBL" id="MDE1480772.1"/>
    </source>
</evidence>
<organism evidence="2 3">
    <name type="scientific">Xenorhabdus bovienii</name>
    <name type="common">Xenorhabdus nematophila subsp. bovienii</name>
    <dbReference type="NCBI Taxonomy" id="40576"/>
    <lineage>
        <taxon>Bacteria</taxon>
        <taxon>Pseudomonadati</taxon>
        <taxon>Pseudomonadota</taxon>
        <taxon>Gammaproteobacteria</taxon>
        <taxon>Enterobacterales</taxon>
        <taxon>Morganellaceae</taxon>
        <taxon>Xenorhabdus</taxon>
    </lineage>
</organism>
<dbReference type="AlphaFoldDB" id="A0AAJ1JEJ0"/>
<evidence type="ECO:0000256" key="1">
    <source>
        <dbReference type="SAM" id="Phobius"/>
    </source>
</evidence>
<name>A0AAJ1JEJ0_XENBV</name>
<feature type="transmembrane region" description="Helical" evidence="1">
    <location>
        <begin position="35"/>
        <end position="54"/>
    </location>
</feature>
<reference evidence="2" key="1">
    <citation type="submission" date="2021-08" db="EMBL/GenBank/DDBJ databases">
        <authorList>
            <person name="Papudeshi B."/>
            <person name="Bashey-Visser F."/>
        </authorList>
    </citation>
    <scope>NUCLEOTIDE SEQUENCE</scope>
    <source>
        <strain evidence="2">MC_266_E_2016</strain>
    </source>
</reference>
<gene>
    <name evidence="2" type="ORF">KKJ01_22050</name>
</gene>
<dbReference type="Proteomes" id="UP001222434">
    <property type="component" value="Unassembled WGS sequence"/>
</dbReference>
<dbReference type="EMBL" id="JAILSO010000272">
    <property type="protein sequence ID" value="MDE1480772.1"/>
    <property type="molecule type" value="Genomic_DNA"/>
</dbReference>
<protein>
    <submittedName>
        <fullName evidence="2">Uncharacterized protein</fullName>
    </submittedName>
</protein>
<keyword evidence="1" id="KW-0472">Membrane</keyword>
<reference evidence="2" key="2">
    <citation type="journal article" date="2022" name="J. Evol. Biol.">
        <title>Pre- and post-association barriers to host switching in sympatric mutualists.</title>
        <authorList>
            <person name="Dinges Z.M."/>
            <person name="Phillips R.K."/>
            <person name="Lively C.M."/>
            <person name="Bashey F."/>
        </authorList>
    </citation>
    <scope>NUCLEOTIDE SEQUENCE</scope>
    <source>
        <strain evidence="2">MC_266_E_2016</strain>
    </source>
</reference>